<sequence length="608" mass="65841">MPRPLPKNDYQDLERIYREESTSGSVLGNLQRPPSSSWRRLMMIIFFILALGSLAAWSGFYVFNSFSKNKPSELRFEIFVPDAMVVGESVEYRVRLTNTAAAAMSDVNLRLNYPEGFIWKSATLTPESAAHNIWNLGTIAAGEGKEIAVQGIILGESGGVKTIFGEATYHLPNFRSELESTTSAGSKLEDSLFKLEWSGPGVSAPGESVKYDLKYEHLGTGILPASVLTVVFSPNFKVTESSPPQMIGSGYQWSLPELFSKATGLISITGVWSNEAVGEETLVARLETKSDTGAWLKISSGSTIIKVSNGAIILSLKINDSTVPAAVNLGDSLAYTLEYENISESTIEEATIRVRYDSELIDWEKVIIEDNGKIIDGHNIIWQSESTPALVKVLPKSRGALRWTLPLVKSLPSGAPVLDIVGTPVFSYQKLDGQIAERSFEGTSLSVPVNGEISLEVEVRYFDDASRPVGSGPLPPRAHVTTTYRMIWRIKGSQHGLKDVSVRAELPAGVSVERNSGTTETGAWNISNDGLPEWQIDNLAPSLEPTASFIIALKPEDDDVGKVLALSTRTTLSAVDSVTGGNVQAVGNVVTTNLETDSIARGQGVVEK</sequence>
<gene>
    <name evidence="2" type="ORF">A2936_01400</name>
</gene>
<evidence type="ECO:0000256" key="1">
    <source>
        <dbReference type="SAM" id="Phobius"/>
    </source>
</evidence>
<proteinExistence type="predicted"/>
<keyword evidence="1" id="KW-0472">Membrane</keyword>
<organism evidence="2 3">
    <name type="scientific">Candidatus Uhrbacteria bacterium RIFCSPLOWO2_01_FULL_47_25</name>
    <dbReference type="NCBI Taxonomy" id="1802402"/>
    <lineage>
        <taxon>Bacteria</taxon>
        <taxon>Candidatus Uhriibacteriota</taxon>
    </lineage>
</organism>
<dbReference type="EMBL" id="MGEK01000002">
    <property type="protein sequence ID" value="OGL83139.1"/>
    <property type="molecule type" value="Genomic_DNA"/>
</dbReference>
<keyword evidence="1" id="KW-0812">Transmembrane</keyword>
<accession>A0A1F7UY05</accession>
<protein>
    <recommendedName>
        <fullName evidence="4">DUF11 domain-containing protein</fullName>
    </recommendedName>
</protein>
<keyword evidence="1" id="KW-1133">Transmembrane helix</keyword>
<evidence type="ECO:0000313" key="2">
    <source>
        <dbReference type="EMBL" id="OGL83139.1"/>
    </source>
</evidence>
<name>A0A1F7UY05_9BACT</name>
<dbReference type="AlphaFoldDB" id="A0A1F7UY05"/>
<comment type="caution">
    <text evidence="2">The sequence shown here is derived from an EMBL/GenBank/DDBJ whole genome shotgun (WGS) entry which is preliminary data.</text>
</comment>
<dbReference type="Proteomes" id="UP000176846">
    <property type="component" value="Unassembled WGS sequence"/>
</dbReference>
<evidence type="ECO:0008006" key="4">
    <source>
        <dbReference type="Google" id="ProtNLM"/>
    </source>
</evidence>
<feature type="transmembrane region" description="Helical" evidence="1">
    <location>
        <begin position="41"/>
        <end position="63"/>
    </location>
</feature>
<evidence type="ECO:0000313" key="3">
    <source>
        <dbReference type="Proteomes" id="UP000176846"/>
    </source>
</evidence>
<reference evidence="2 3" key="1">
    <citation type="journal article" date="2016" name="Nat. Commun.">
        <title>Thousands of microbial genomes shed light on interconnected biogeochemical processes in an aquifer system.</title>
        <authorList>
            <person name="Anantharaman K."/>
            <person name="Brown C.T."/>
            <person name="Hug L.A."/>
            <person name="Sharon I."/>
            <person name="Castelle C.J."/>
            <person name="Probst A.J."/>
            <person name="Thomas B.C."/>
            <person name="Singh A."/>
            <person name="Wilkins M.J."/>
            <person name="Karaoz U."/>
            <person name="Brodie E.L."/>
            <person name="Williams K.H."/>
            <person name="Hubbard S.S."/>
            <person name="Banfield J.F."/>
        </authorList>
    </citation>
    <scope>NUCLEOTIDE SEQUENCE [LARGE SCALE GENOMIC DNA]</scope>
</reference>